<keyword evidence="2" id="KW-1185">Reference proteome</keyword>
<protein>
    <submittedName>
        <fullName evidence="1">Uncharacterized protein</fullName>
    </submittedName>
</protein>
<accession>A0A517ZSX6</accession>
<evidence type="ECO:0000313" key="1">
    <source>
        <dbReference type="EMBL" id="QDU45588.1"/>
    </source>
</evidence>
<sequence length="275" mass="30124">MGMSISTSFRFRHLLFFTMGLIGVLGISQTVFAQSTRGRTVSLQSVPLTSAVGDVQKITLSGSIEQGGEMVFDGNQYSAPDRFGDFQKSTGTYFPPVAVRFAYVDMPDPAGKRRKVYEILGALQPAKARYYLVSPSKKTGDYRLIIDQPGEDRRVISLEDMAEPAPPNVRVPRILKIEHALLKSNPPTLVVTVTGQVNTAGWTEAKLTRRVYVQPPADGIWEYDLFATPPAGNPPSAVSKVKATNRWPNFDATAVKGVRVFGVDDGVVEVRFAVK</sequence>
<dbReference type="AlphaFoldDB" id="A0A517ZSX6"/>
<gene>
    <name evidence="1" type="ORF">Mal52_40820</name>
</gene>
<dbReference type="Proteomes" id="UP000319383">
    <property type="component" value="Chromosome"/>
</dbReference>
<name>A0A517ZSX6_9PLAN</name>
<proteinExistence type="predicted"/>
<dbReference type="EMBL" id="CP036276">
    <property type="protein sequence ID" value="QDU45588.1"/>
    <property type="molecule type" value="Genomic_DNA"/>
</dbReference>
<dbReference type="KEGG" id="sdyn:Mal52_40820"/>
<organism evidence="1 2">
    <name type="scientific">Symmachiella dynata</name>
    <dbReference type="NCBI Taxonomy" id="2527995"/>
    <lineage>
        <taxon>Bacteria</taxon>
        <taxon>Pseudomonadati</taxon>
        <taxon>Planctomycetota</taxon>
        <taxon>Planctomycetia</taxon>
        <taxon>Planctomycetales</taxon>
        <taxon>Planctomycetaceae</taxon>
        <taxon>Symmachiella</taxon>
    </lineage>
</organism>
<reference evidence="1 2" key="1">
    <citation type="submission" date="2019-02" db="EMBL/GenBank/DDBJ databases">
        <title>Deep-cultivation of Planctomycetes and their phenomic and genomic characterization uncovers novel biology.</title>
        <authorList>
            <person name="Wiegand S."/>
            <person name="Jogler M."/>
            <person name="Boedeker C."/>
            <person name="Pinto D."/>
            <person name="Vollmers J."/>
            <person name="Rivas-Marin E."/>
            <person name="Kohn T."/>
            <person name="Peeters S.H."/>
            <person name="Heuer A."/>
            <person name="Rast P."/>
            <person name="Oberbeckmann S."/>
            <person name="Bunk B."/>
            <person name="Jeske O."/>
            <person name="Meyerdierks A."/>
            <person name="Storesund J.E."/>
            <person name="Kallscheuer N."/>
            <person name="Luecker S."/>
            <person name="Lage O.M."/>
            <person name="Pohl T."/>
            <person name="Merkel B.J."/>
            <person name="Hornburger P."/>
            <person name="Mueller R.-W."/>
            <person name="Bruemmer F."/>
            <person name="Labrenz M."/>
            <person name="Spormann A.M."/>
            <person name="Op den Camp H."/>
            <person name="Overmann J."/>
            <person name="Amann R."/>
            <person name="Jetten M.S.M."/>
            <person name="Mascher T."/>
            <person name="Medema M.H."/>
            <person name="Devos D.P."/>
            <person name="Kaster A.-K."/>
            <person name="Ovreas L."/>
            <person name="Rohde M."/>
            <person name="Galperin M.Y."/>
            <person name="Jogler C."/>
        </authorList>
    </citation>
    <scope>NUCLEOTIDE SEQUENCE [LARGE SCALE GENOMIC DNA]</scope>
    <source>
        <strain evidence="1 2">Mal52</strain>
    </source>
</reference>
<evidence type="ECO:0000313" key="2">
    <source>
        <dbReference type="Proteomes" id="UP000319383"/>
    </source>
</evidence>